<dbReference type="AlphaFoldDB" id="A0A6C0KEF9"/>
<keyword evidence="1" id="KW-0472">Membrane</keyword>
<name>A0A6C0KEF9_9ZZZZ</name>
<feature type="transmembrane region" description="Helical" evidence="1">
    <location>
        <begin position="136"/>
        <end position="155"/>
    </location>
</feature>
<sequence length="346" mass="38106">METAVIAVATVVAVCASLYLFALSQVSFLKKNWPKYRCHPLYMPMAGMVGQDVSANFTKCTMKGFQDYAGFVMDPIMSQFSIFNSVIGDISGAMNDMRGMMADTRSGFLGIVGTVFGKIENLMSQFQHIIIRMRTLMARIVGIMMSFMYIFYGGMQTGESVVAGPIGKTMSVLCFDQDTLIEINSGTTVYMKNLKLGDLLNNNNSVTSVYRISGKDVPMYVLGKTRVSGGHAVWYGGKYIRVSEHPDAIRTIDSANLVCINTERKSFKIGEHRFMDFTETGRVTGVPGTTIISLKTVDVPISDIVVGDVLSGNEIVVAVVKHQIDRILYNLITDTSVMSNKIEIMN</sequence>
<feature type="transmembrane region" description="Helical" evidence="1">
    <location>
        <begin position="6"/>
        <end position="29"/>
    </location>
</feature>
<keyword evidence="1" id="KW-1133">Transmembrane helix</keyword>
<keyword evidence="1" id="KW-0812">Transmembrane</keyword>
<protein>
    <submittedName>
        <fullName evidence="2">Uncharacterized protein</fullName>
    </submittedName>
</protein>
<accession>A0A6C0KEF9</accession>
<reference evidence="2" key="1">
    <citation type="journal article" date="2020" name="Nature">
        <title>Giant virus diversity and host interactions through global metagenomics.</title>
        <authorList>
            <person name="Schulz F."/>
            <person name="Roux S."/>
            <person name="Paez-Espino D."/>
            <person name="Jungbluth S."/>
            <person name="Walsh D.A."/>
            <person name="Denef V.J."/>
            <person name="McMahon K.D."/>
            <person name="Konstantinidis K.T."/>
            <person name="Eloe-Fadrosh E.A."/>
            <person name="Kyrpides N.C."/>
            <person name="Woyke T."/>
        </authorList>
    </citation>
    <scope>NUCLEOTIDE SEQUENCE</scope>
    <source>
        <strain evidence="2">GVMAG-S-3300002307-41</strain>
    </source>
</reference>
<proteinExistence type="predicted"/>
<evidence type="ECO:0000313" key="2">
    <source>
        <dbReference type="EMBL" id="QHU15526.1"/>
    </source>
</evidence>
<dbReference type="EMBL" id="MN740866">
    <property type="protein sequence ID" value="QHU15526.1"/>
    <property type="molecule type" value="Genomic_DNA"/>
</dbReference>
<evidence type="ECO:0000256" key="1">
    <source>
        <dbReference type="SAM" id="Phobius"/>
    </source>
</evidence>
<organism evidence="2">
    <name type="scientific">viral metagenome</name>
    <dbReference type="NCBI Taxonomy" id="1070528"/>
    <lineage>
        <taxon>unclassified sequences</taxon>
        <taxon>metagenomes</taxon>
        <taxon>organismal metagenomes</taxon>
    </lineage>
</organism>